<keyword evidence="7" id="KW-1185">Reference proteome</keyword>
<accession>A0A9P4NTH7</accession>
<evidence type="ECO:0000313" key="7">
    <source>
        <dbReference type="Proteomes" id="UP000800235"/>
    </source>
</evidence>
<dbReference type="OrthoDB" id="44756at2759"/>
<dbReference type="Pfam" id="PF10270">
    <property type="entry name" value="MMgT"/>
    <property type="match status" value="1"/>
</dbReference>
<comment type="subcellular location">
    <subcellularLocation>
        <location evidence="1">Endomembrane system</location>
        <topology evidence="1">Multi-pass membrane protein</topology>
    </subcellularLocation>
</comment>
<evidence type="ECO:0000256" key="1">
    <source>
        <dbReference type="ARBA" id="ARBA00004127"/>
    </source>
</evidence>
<name>A0A9P4NTH7_9PEZI</name>
<dbReference type="InterPro" id="IPR018937">
    <property type="entry name" value="MMgT"/>
</dbReference>
<sequence length="144" mass="16056">MPILPLKIQSVLANTLFLPTNSVYSSYEHSLTHESTTSTPNPTIPLDIILETLISISILCVGIVLGQPDLRPIEWRVWACEAEKDERREKGKRAFEAGEGGGAVVGNPFRFLESGERRGFWDGRTKRKEFAAWVRDGSATDVKI</sequence>
<keyword evidence="3" id="KW-0812">Transmembrane</keyword>
<dbReference type="EMBL" id="MU007034">
    <property type="protein sequence ID" value="KAF2431103.1"/>
    <property type="molecule type" value="Genomic_DNA"/>
</dbReference>
<evidence type="ECO:0000313" key="6">
    <source>
        <dbReference type="EMBL" id="KAF2431103.1"/>
    </source>
</evidence>
<gene>
    <name evidence="6" type="ORF">EJ08DRAFT_198626</name>
</gene>
<reference evidence="6" key="1">
    <citation type="journal article" date="2020" name="Stud. Mycol.">
        <title>101 Dothideomycetes genomes: a test case for predicting lifestyles and emergence of pathogens.</title>
        <authorList>
            <person name="Haridas S."/>
            <person name="Albert R."/>
            <person name="Binder M."/>
            <person name="Bloem J."/>
            <person name="Labutti K."/>
            <person name="Salamov A."/>
            <person name="Andreopoulos B."/>
            <person name="Baker S."/>
            <person name="Barry K."/>
            <person name="Bills G."/>
            <person name="Bluhm B."/>
            <person name="Cannon C."/>
            <person name="Castanera R."/>
            <person name="Culley D."/>
            <person name="Daum C."/>
            <person name="Ezra D."/>
            <person name="Gonzalez J."/>
            <person name="Henrissat B."/>
            <person name="Kuo A."/>
            <person name="Liang C."/>
            <person name="Lipzen A."/>
            <person name="Lutzoni F."/>
            <person name="Magnuson J."/>
            <person name="Mondo S."/>
            <person name="Nolan M."/>
            <person name="Ohm R."/>
            <person name="Pangilinan J."/>
            <person name="Park H.-J."/>
            <person name="Ramirez L."/>
            <person name="Alfaro M."/>
            <person name="Sun H."/>
            <person name="Tritt A."/>
            <person name="Yoshinaga Y."/>
            <person name="Zwiers L.-H."/>
            <person name="Turgeon B."/>
            <person name="Goodwin S."/>
            <person name="Spatafora J."/>
            <person name="Crous P."/>
            <person name="Grigoriev I."/>
        </authorList>
    </citation>
    <scope>NUCLEOTIDE SEQUENCE</scope>
    <source>
        <strain evidence="6">CBS 130266</strain>
    </source>
</reference>
<comment type="similarity">
    <text evidence="2">Belongs to the membrane magnesium transporter (TC 1.A.67) family.</text>
</comment>
<dbReference type="AlphaFoldDB" id="A0A9P4NTH7"/>
<protein>
    <submittedName>
        <fullName evidence="6">Uncharacterized protein</fullName>
    </submittedName>
</protein>
<dbReference type="GO" id="GO:0034975">
    <property type="term" value="P:protein folding in endoplasmic reticulum"/>
    <property type="evidence" value="ECO:0007669"/>
    <property type="project" value="TreeGrafter"/>
</dbReference>
<proteinExistence type="inferred from homology"/>
<evidence type="ECO:0000256" key="4">
    <source>
        <dbReference type="ARBA" id="ARBA00022989"/>
    </source>
</evidence>
<dbReference type="GO" id="GO:0072546">
    <property type="term" value="C:EMC complex"/>
    <property type="evidence" value="ECO:0007669"/>
    <property type="project" value="TreeGrafter"/>
</dbReference>
<comment type="caution">
    <text evidence="6">The sequence shown here is derived from an EMBL/GenBank/DDBJ whole genome shotgun (WGS) entry which is preliminary data.</text>
</comment>
<dbReference type="PANTHER" id="PTHR28144">
    <property type="entry name" value="ER MEMBRANE PROTEIN COMPLEX SUBUNIT 5"/>
    <property type="match status" value="1"/>
</dbReference>
<keyword evidence="5" id="KW-0472">Membrane</keyword>
<dbReference type="InterPro" id="IPR053279">
    <property type="entry name" value="EMC_subunit"/>
</dbReference>
<keyword evidence="4" id="KW-1133">Transmembrane helix</keyword>
<evidence type="ECO:0000256" key="2">
    <source>
        <dbReference type="ARBA" id="ARBA00006109"/>
    </source>
</evidence>
<organism evidence="6 7">
    <name type="scientific">Tothia fuscella</name>
    <dbReference type="NCBI Taxonomy" id="1048955"/>
    <lineage>
        <taxon>Eukaryota</taxon>
        <taxon>Fungi</taxon>
        <taxon>Dikarya</taxon>
        <taxon>Ascomycota</taxon>
        <taxon>Pezizomycotina</taxon>
        <taxon>Dothideomycetes</taxon>
        <taxon>Pleosporomycetidae</taxon>
        <taxon>Venturiales</taxon>
        <taxon>Cylindrosympodiaceae</taxon>
        <taxon>Tothia</taxon>
    </lineage>
</organism>
<evidence type="ECO:0000256" key="3">
    <source>
        <dbReference type="ARBA" id="ARBA00022692"/>
    </source>
</evidence>
<dbReference type="Proteomes" id="UP000800235">
    <property type="component" value="Unassembled WGS sequence"/>
</dbReference>
<evidence type="ECO:0000256" key="5">
    <source>
        <dbReference type="ARBA" id="ARBA00023136"/>
    </source>
</evidence>
<dbReference type="PANTHER" id="PTHR28144:SF1">
    <property type="entry name" value="ER MEMBRANE PROTEIN COMPLEX SUBUNIT 5"/>
    <property type="match status" value="1"/>
</dbReference>